<keyword evidence="5 8" id="KW-0408">Iron</keyword>
<keyword evidence="3 8" id="KW-0479">Metal-binding</keyword>
<dbReference type="InterPro" id="IPR001080">
    <property type="entry name" value="3Fe4S_ferredoxin"/>
</dbReference>
<evidence type="ECO:0000256" key="6">
    <source>
        <dbReference type="ARBA" id="ARBA00023014"/>
    </source>
</evidence>
<comment type="cofactor">
    <cofactor evidence="1">
        <name>[3Fe-4S] cluster</name>
        <dbReference type="ChEBI" id="CHEBI:21137"/>
    </cofactor>
</comment>
<evidence type="ECO:0000256" key="4">
    <source>
        <dbReference type="ARBA" id="ARBA00022982"/>
    </source>
</evidence>
<protein>
    <recommendedName>
        <fullName evidence="8">Ferredoxin</fullName>
    </recommendedName>
</protein>
<dbReference type="PRINTS" id="PR00352">
    <property type="entry name" value="3FE4SFRDOXIN"/>
</dbReference>
<keyword evidence="7" id="KW-0003">3Fe-4S</keyword>
<evidence type="ECO:0000256" key="2">
    <source>
        <dbReference type="ARBA" id="ARBA00022448"/>
    </source>
</evidence>
<dbReference type="Proteomes" id="UP001595975">
    <property type="component" value="Unassembled WGS sequence"/>
</dbReference>
<sequence length="69" mass="7569">MHITVDRDLCCGSGNCVETVSEVFDQDNRDGMVLLRISEPPEHLQEAVERAAQLCPVGAIEISRRNSTG</sequence>
<evidence type="ECO:0000256" key="1">
    <source>
        <dbReference type="ARBA" id="ARBA00001927"/>
    </source>
</evidence>
<dbReference type="SUPFAM" id="SSF54862">
    <property type="entry name" value="4Fe-4S ferredoxins"/>
    <property type="match status" value="1"/>
</dbReference>
<keyword evidence="2 8" id="KW-0813">Transport</keyword>
<dbReference type="PANTHER" id="PTHR36923">
    <property type="entry name" value="FERREDOXIN"/>
    <property type="match status" value="1"/>
</dbReference>
<dbReference type="EMBL" id="JBHSOF010000027">
    <property type="protein sequence ID" value="MFC5665365.1"/>
    <property type="molecule type" value="Genomic_DNA"/>
</dbReference>
<keyword evidence="4 8" id="KW-0249">Electron transport</keyword>
<name>A0ABW0X9Z3_9ACTN</name>
<dbReference type="RefSeq" id="WP_380227057.1">
    <property type="nucleotide sequence ID" value="NZ_JBHSOF010000027.1"/>
</dbReference>
<gene>
    <name evidence="9" type="ORF">ACFP3U_20585</name>
</gene>
<dbReference type="InterPro" id="IPR051269">
    <property type="entry name" value="Fe-S_cluster_ET"/>
</dbReference>
<comment type="caution">
    <text evidence="9">The sequence shown here is derived from an EMBL/GenBank/DDBJ whole genome shotgun (WGS) entry which is preliminary data.</text>
</comment>
<evidence type="ECO:0000256" key="8">
    <source>
        <dbReference type="RuleBase" id="RU368020"/>
    </source>
</evidence>
<reference evidence="10" key="1">
    <citation type="journal article" date="2019" name="Int. J. Syst. Evol. Microbiol.">
        <title>The Global Catalogue of Microorganisms (GCM) 10K type strain sequencing project: providing services to taxonomists for standard genome sequencing and annotation.</title>
        <authorList>
            <consortium name="The Broad Institute Genomics Platform"/>
            <consortium name="The Broad Institute Genome Sequencing Center for Infectious Disease"/>
            <person name="Wu L."/>
            <person name="Ma J."/>
        </authorList>
    </citation>
    <scope>NUCLEOTIDE SEQUENCE [LARGE SCALE GENOMIC DNA]</scope>
    <source>
        <strain evidence="10">CGMCC 4.1437</strain>
    </source>
</reference>
<evidence type="ECO:0000313" key="9">
    <source>
        <dbReference type="EMBL" id="MFC5665365.1"/>
    </source>
</evidence>
<dbReference type="Gene3D" id="3.30.70.20">
    <property type="match status" value="1"/>
</dbReference>
<dbReference type="PANTHER" id="PTHR36923:SF3">
    <property type="entry name" value="FERREDOXIN"/>
    <property type="match status" value="1"/>
</dbReference>
<comment type="function">
    <text evidence="8">Ferredoxins are iron-sulfur proteins that transfer electrons in a wide variety of metabolic reactions.</text>
</comment>
<accession>A0ABW0X9Z3</accession>
<evidence type="ECO:0000256" key="5">
    <source>
        <dbReference type="ARBA" id="ARBA00023004"/>
    </source>
</evidence>
<dbReference type="Pfam" id="PF13459">
    <property type="entry name" value="Fer4_15"/>
    <property type="match status" value="1"/>
</dbReference>
<keyword evidence="10" id="KW-1185">Reference proteome</keyword>
<evidence type="ECO:0000256" key="7">
    <source>
        <dbReference type="ARBA" id="ARBA00023291"/>
    </source>
</evidence>
<organism evidence="9 10">
    <name type="scientific">Kitasatospora misakiensis</name>
    <dbReference type="NCBI Taxonomy" id="67330"/>
    <lineage>
        <taxon>Bacteria</taxon>
        <taxon>Bacillati</taxon>
        <taxon>Actinomycetota</taxon>
        <taxon>Actinomycetes</taxon>
        <taxon>Kitasatosporales</taxon>
        <taxon>Streptomycetaceae</taxon>
        <taxon>Kitasatospora</taxon>
    </lineage>
</organism>
<proteinExistence type="predicted"/>
<evidence type="ECO:0000313" key="10">
    <source>
        <dbReference type="Proteomes" id="UP001595975"/>
    </source>
</evidence>
<evidence type="ECO:0000256" key="3">
    <source>
        <dbReference type="ARBA" id="ARBA00022723"/>
    </source>
</evidence>
<keyword evidence="6 8" id="KW-0411">Iron-sulfur</keyword>